<evidence type="ECO:0000313" key="1">
    <source>
        <dbReference type="EMBL" id="QHU07028.1"/>
    </source>
</evidence>
<protein>
    <submittedName>
        <fullName evidence="1">Uncharacterized protein</fullName>
    </submittedName>
</protein>
<dbReference type="AlphaFoldDB" id="A0A6C0JT10"/>
<reference evidence="1" key="1">
    <citation type="journal article" date="2020" name="Nature">
        <title>Giant virus diversity and host interactions through global metagenomics.</title>
        <authorList>
            <person name="Schulz F."/>
            <person name="Roux S."/>
            <person name="Paez-Espino D."/>
            <person name="Jungbluth S."/>
            <person name="Walsh D.A."/>
            <person name="Denef V.J."/>
            <person name="McMahon K.D."/>
            <person name="Konstantinidis K.T."/>
            <person name="Eloe-Fadrosh E.A."/>
            <person name="Kyrpides N.C."/>
            <person name="Woyke T."/>
        </authorList>
    </citation>
    <scope>NUCLEOTIDE SEQUENCE</scope>
    <source>
        <strain evidence="1">GVMAG-S-1038524-41</strain>
    </source>
</reference>
<dbReference type="EMBL" id="MN740671">
    <property type="protein sequence ID" value="QHU07028.1"/>
    <property type="molecule type" value="Genomic_DNA"/>
</dbReference>
<name>A0A6C0JT10_9ZZZZ</name>
<accession>A0A6C0JT10</accession>
<organism evidence="1">
    <name type="scientific">viral metagenome</name>
    <dbReference type="NCBI Taxonomy" id="1070528"/>
    <lineage>
        <taxon>unclassified sequences</taxon>
        <taxon>metagenomes</taxon>
        <taxon>organismal metagenomes</taxon>
    </lineage>
</organism>
<sequence>MASNTMTQNIISNFQFFKQRIDQERKNDPSHFLWIGGITEDFFSIDSVDAVDGNWSCSRATRYMLQAAIHEFYHEFNRKLYESFDNPNGLFTKVIWGKFRTLQKAWNVLHQAKMVADGRAQKAIESANRARGHLKRQANEKQQMLNLGGGDLSLGRKKFEERMHVQKAVKLNKVNDVSLQMEEDFAAWLLSPEFAASYTKPMVDGAVKQFCTIEFYGQNYKLTTTNLKVNGFSGMLDALRQLVNHPSASDLHITTNLEWDEKVPFSNPHAHTYPAGGSTLRLNNSGRVEQRQKVHVQGFIEKDGKSYIVTPRHSNAYCLFPKKFEKLESRNPRVSSRMTILYNVDLCVSHLTVTRMSGNVKHLMNISIMHNGIDTVDATTIFQSHIVRKLKTVSDNALTHKRKEKELHDRQARHKGIVISNRKHRNVAWLDECKYGYVDKAIRDGHVTVRPSTAPPVHKMVDTTDQIMKLCDMFEKGFLTDEQFEAAKTKALE</sequence>
<proteinExistence type="predicted"/>